<dbReference type="OrthoDB" id="2385910at2759"/>
<reference evidence="2" key="1">
    <citation type="journal article" date="2020" name="Fungal Divers.">
        <title>Resolving the Mortierellaceae phylogeny through synthesis of multi-gene phylogenetics and phylogenomics.</title>
        <authorList>
            <person name="Vandepol N."/>
            <person name="Liber J."/>
            <person name="Desiro A."/>
            <person name="Na H."/>
            <person name="Kennedy M."/>
            <person name="Barry K."/>
            <person name="Grigoriev I.V."/>
            <person name="Miller A.N."/>
            <person name="O'Donnell K."/>
            <person name="Stajich J.E."/>
            <person name="Bonito G."/>
        </authorList>
    </citation>
    <scope>NUCLEOTIDE SEQUENCE</scope>
    <source>
        <strain evidence="2">MES-2147</strain>
    </source>
</reference>
<feature type="region of interest" description="Disordered" evidence="1">
    <location>
        <begin position="865"/>
        <end position="886"/>
    </location>
</feature>
<feature type="non-terminal residue" evidence="2">
    <location>
        <position position="1"/>
    </location>
</feature>
<organism evidence="2 3">
    <name type="scientific">Modicella reniformis</name>
    <dbReference type="NCBI Taxonomy" id="1440133"/>
    <lineage>
        <taxon>Eukaryota</taxon>
        <taxon>Fungi</taxon>
        <taxon>Fungi incertae sedis</taxon>
        <taxon>Mucoromycota</taxon>
        <taxon>Mortierellomycotina</taxon>
        <taxon>Mortierellomycetes</taxon>
        <taxon>Mortierellales</taxon>
        <taxon>Mortierellaceae</taxon>
        <taxon>Modicella</taxon>
    </lineage>
</organism>
<feature type="region of interest" description="Disordered" evidence="1">
    <location>
        <begin position="809"/>
        <end position="831"/>
    </location>
</feature>
<evidence type="ECO:0000313" key="3">
    <source>
        <dbReference type="Proteomes" id="UP000749646"/>
    </source>
</evidence>
<feature type="region of interest" description="Disordered" evidence="1">
    <location>
        <begin position="929"/>
        <end position="948"/>
    </location>
</feature>
<proteinExistence type="predicted"/>
<dbReference type="EMBL" id="JAAAHW010000123">
    <property type="protein sequence ID" value="KAG0006415.1"/>
    <property type="molecule type" value="Genomic_DNA"/>
</dbReference>
<protein>
    <submittedName>
        <fullName evidence="2">Uncharacterized protein</fullName>
    </submittedName>
</protein>
<sequence>KCRDEFLSLNIPWNLTTDSYLTLVKALDLQDELFCILQTVSRIERMRLLRLLLDSPLLSSELLMVLFVWTTDVIITDSCKTVVNNESTERPVPIVDLNSSYKGGGKMDRSTRTEQGFKRALEIIQRLVKDIVRALLEHSGDQSEFINSYRSELEQWNELIPGFSDVLPMQQEEFRAVKRRHVESESLVEKNSAATPLDDHQRAFITICNTIQRHQDVPECPPSAILRLASNGSFYNTNLDKVLEAHITWVESTIRDRSAGWQSCVKLKLQFYAIFDESAEDVTFEVQQRHNFVDFVLKATVTNSHTGQVVLDTKELLVECIAKYLEHILNKGDQSNMTFQAVSDILMQLYGSGEFAPSVASGWVNHQVHYRILLQLLRLRTMKEGWVADLIQNGHPSHQTSRYDHIEDISRVCEQLVARMSAYIRESIPTDQRLAHGQLNSFLQTLGQHDDRAMIDSESSLIVVPLLNACRQHLGGDVMLPALPPGIWLLCQDHLEVFAYQDQHHTIKKQTRGAMEPVMDASRALSLVLDMGRMCDDVLADIVQAMQQVAEAADFQNEQGQHHLKQLLFPALYRILSISSRSEGLRLLTQGVPTMVKLWGGPPEASSLWNIPEEDHTSHCLQGPYWSSYARGKPKEHIGDVETRQHSENSLSVEETLLAILGVSEILLRYSLEPLPSKNMGPALEVYRIKMGYDMTADNIAPLLVSSIKALPVNWATAPLDLVLYCFTIVCKLSYLVVNQHTDKVYRNRLGPHSDIMNGISEKDWVNSYTRLMTLNNEGVEQQEQVARVKAKEELVLAAMHFSEEIVRRHDQHDQHYSSNKKEGMDASEANISQRRKRHYYRFKRRAWGRYFKGKEGRDQLDINQDLEGPQLNGAHPMLTSKETDQGTQACLNSIGSSVQGKALANNSDGTLGEAMDTEDIKMTDADIPNASEGSVWSSEPGVVSQCPGQQERHDQQALTSSAATVGLELLSAPAEQVESLEITPPMLSQDQIDCLMLALSYLPAQEQEALKRRLSQPITLDSLQVTTGTSE</sequence>
<gene>
    <name evidence="2" type="ORF">BGZ65_008282</name>
</gene>
<name>A0A9P6ML19_9FUNG</name>
<accession>A0A9P6ML19</accession>
<keyword evidence="3" id="KW-1185">Reference proteome</keyword>
<evidence type="ECO:0000313" key="2">
    <source>
        <dbReference type="EMBL" id="KAG0006415.1"/>
    </source>
</evidence>
<feature type="compositionally biased region" description="Basic and acidic residues" evidence="1">
    <location>
        <begin position="809"/>
        <end position="825"/>
    </location>
</feature>
<dbReference type="Proteomes" id="UP000749646">
    <property type="component" value="Unassembled WGS sequence"/>
</dbReference>
<dbReference type="AlphaFoldDB" id="A0A9P6ML19"/>
<comment type="caution">
    <text evidence="2">The sequence shown here is derived from an EMBL/GenBank/DDBJ whole genome shotgun (WGS) entry which is preliminary data.</text>
</comment>
<evidence type="ECO:0000256" key="1">
    <source>
        <dbReference type="SAM" id="MobiDB-lite"/>
    </source>
</evidence>